<dbReference type="InterPro" id="IPR005116">
    <property type="entry name" value="Transp-assoc_OB_typ1"/>
</dbReference>
<keyword evidence="2" id="KW-1185">Reference proteome</keyword>
<dbReference type="InterPro" id="IPR004606">
    <property type="entry name" value="Mop_domain"/>
</dbReference>
<dbReference type="AlphaFoldDB" id="A0A385Q3N3"/>
<accession>A0A385Q3N3</accession>
<dbReference type="Proteomes" id="UP000265562">
    <property type="component" value="Chromosome"/>
</dbReference>
<gene>
    <name evidence="1" type="ORF">D4A81_04620</name>
</gene>
<protein>
    <submittedName>
        <fullName evidence="1">Transporter</fullName>
    </submittedName>
</protein>
<name>A0A385Q3N3_9FIRM</name>
<dbReference type="RefSeq" id="WP_111525375.1">
    <property type="nucleotide sequence ID" value="NZ_CP032364.1"/>
</dbReference>
<dbReference type="Gene3D" id="2.40.50.100">
    <property type="match status" value="2"/>
</dbReference>
<proteinExistence type="predicted"/>
<dbReference type="SUPFAM" id="SSF50331">
    <property type="entry name" value="MOP-like"/>
    <property type="match status" value="2"/>
</dbReference>
<sequence>MKLSARNQFKGIVKNVNEGTVNGIVTIEVNGEAVSATISLNAIKELGLKDGASAIAIIKATEVMVATELPKISARNKFQGVIKSIDEGAVNDIVAIETKLGVVSATISKNAVKELELSVGKEAYAIIKATSVMVGIE</sequence>
<organism evidence="1 2">
    <name type="scientific">Lachnoanaerobaculum umeaense</name>
    <dbReference type="NCBI Taxonomy" id="617123"/>
    <lineage>
        <taxon>Bacteria</taxon>
        <taxon>Bacillati</taxon>
        <taxon>Bacillota</taxon>
        <taxon>Clostridia</taxon>
        <taxon>Lachnospirales</taxon>
        <taxon>Lachnospiraceae</taxon>
        <taxon>Lachnoanaerobaculum</taxon>
    </lineage>
</organism>
<dbReference type="EMBL" id="CP032364">
    <property type="protein sequence ID" value="AYA99283.1"/>
    <property type="molecule type" value="Genomic_DNA"/>
</dbReference>
<dbReference type="PROSITE" id="PS51866">
    <property type="entry name" value="MOP"/>
    <property type="match status" value="2"/>
</dbReference>
<dbReference type="Pfam" id="PF03459">
    <property type="entry name" value="TOBE"/>
    <property type="match status" value="2"/>
</dbReference>
<reference evidence="1 2" key="1">
    <citation type="submission" date="2018-09" db="EMBL/GenBank/DDBJ databases">
        <title>Genome sequencing of Lachnoanaerobaculum umeaense DSM 23576.</title>
        <authorList>
            <person name="Kook J.-K."/>
            <person name="Park S.-N."/>
            <person name="Lim Y.K."/>
        </authorList>
    </citation>
    <scope>NUCLEOTIDE SEQUENCE [LARGE SCALE GENOMIC DNA]</scope>
    <source>
        <strain evidence="2">DSM 23576 \ CCUG 58757</strain>
    </source>
</reference>
<dbReference type="NCBIfam" id="TIGR00638">
    <property type="entry name" value="Mop"/>
    <property type="match status" value="2"/>
</dbReference>
<dbReference type="InterPro" id="IPR008995">
    <property type="entry name" value="Mo/tungstate-bd_C_term_dom"/>
</dbReference>
<dbReference type="KEGG" id="lua:D4A81_04620"/>
<evidence type="ECO:0000313" key="1">
    <source>
        <dbReference type="EMBL" id="AYA99283.1"/>
    </source>
</evidence>
<dbReference type="OrthoDB" id="122515at2"/>
<evidence type="ECO:0000313" key="2">
    <source>
        <dbReference type="Proteomes" id="UP000265562"/>
    </source>
</evidence>
<dbReference type="GO" id="GO:0015689">
    <property type="term" value="P:molybdate ion transport"/>
    <property type="evidence" value="ECO:0007669"/>
    <property type="project" value="InterPro"/>
</dbReference>